<organism evidence="2 3">
    <name type="scientific">Rathayibacter iranicus NCPPB 2253 = VKM Ac-1602</name>
    <dbReference type="NCBI Taxonomy" id="1328868"/>
    <lineage>
        <taxon>Bacteria</taxon>
        <taxon>Bacillati</taxon>
        <taxon>Actinomycetota</taxon>
        <taxon>Actinomycetes</taxon>
        <taxon>Micrococcales</taxon>
        <taxon>Microbacteriaceae</taxon>
        <taxon>Rathayibacter</taxon>
    </lineage>
</organism>
<accession>A0ABX5LDD5</accession>
<name>A0ABX5LDD5_9MICO</name>
<evidence type="ECO:0000256" key="1">
    <source>
        <dbReference type="SAM" id="MobiDB-lite"/>
    </source>
</evidence>
<feature type="compositionally biased region" description="Polar residues" evidence="1">
    <location>
        <begin position="24"/>
        <end position="38"/>
    </location>
</feature>
<dbReference type="Proteomes" id="UP000245674">
    <property type="component" value="Unassembled WGS sequence"/>
</dbReference>
<evidence type="ECO:0000313" key="3">
    <source>
        <dbReference type="Proteomes" id="UP000245674"/>
    </source>
</evidence>
<keyword evidence="3" id="KW-1185">Reference proteome</keyword>
<proteinExistence type="predicted"/>
<protein>
    <submittedName>
        <fullName evidence="2">Uncharacterized protein</fullName>
    </submittedName>
</protein>
<reference evidence="2 3" key="1">
    <citation type="submission" date="2018-03" db="EMBL/GenBank/DDBJ databases">
        <title>Genomic Encyclopedia of Type Strains, Phase III (KMG-III): the genomes of soil and plant-associated and newly described type strains.</title>
        <authorList>
            <person name="Whitman W."/>
        </authorList>
    </citation>
    <scope>NUCLEOTIDE SEQUENCE [LARGE SCALE GENOMIC DNA]</scope>
    <source>
        <strain evidence="2 3">VKM Ac-1602</strain>
    </source>
</reference>
<comment type="caution">
    <text evidence="2">The sequence shown here is derived from an EMBL/GenBank/DDBJ whole genome shotgun (WGS) entry which is preliminary data.</text>
</comment>
<sequence>MLMTPEVGEQPRFGGEENVVPASETLSESDGLSVSTPQGEVGVVPVTAGSGTRVDSGVMLFPDERTNTVMTSSHDTVAAAGYMVIPGADAPTQYRFSLTANNALAELELTGRGGVLIQPLKHSASNN</sequence>
<gene>
    <name evidence="2" type="ORF">B0H03_11764</name>
</gene>
<dbReference type="EMBL" id="QGDV01000017">
    <property type="protein sequence ID" value="PWJ61468.1"/>
    <property type="molecule type" value="Genomic_DNA"/>
</dbReference>
<feature type="region of interest" description="Disordered" evidence="1">
    <location>
        <begin position="1"/>
        <end position="48"/>
    </location>
</feature>
<evidence type="ECO:0000313" key="2">
    <source>
        <dbReference type="EMBL" id="PWJ61468.1"/>
    </source>
</evidence>